<reference evidence="3" key="1">
    <citation type="journal article" date="2021" name="Environ. Microbiol.">
        <title>Genomic characterization of three novel Desulfobacterota classes expand the metabolic and phylogenetic diversity of the phylum.</title>
        <authorList>
            <person name="Murphy C.L."/>
            <person name="Biggerstaff J."/>
            <person name="Eichhorn A."/>
            <person name="Ewing E."/>
            <person name="Shahan R."/>
            <person name="Soriano D."/>
            <person name="Stewart S."/>
            <person name="VanMol K."/>
            <person name="Walker R."/>
            <person name="Walters P."/>
            <person name="Elshahed M.S."/>
            <person name="Youssef N.H."/>
        </authorList>
    </citation>
    <scope>NUCLEOTIDE SEQUENCE</scope>
    <source>
        <strain evidence="3">Zod_Metabat.24</strain>
    </source>
</reference>
<reference evidence="3" key="2">
    <citation type="submission" date="2021-01" db="EMBL/GenBank/DDBJ databases">
        <authorList>
            <person name="Hahn C.R."/>
            <person name="Youssef N.H."/>
            <person name="Elshahed M."/>
        </authorList>
    </citation>
    <scope>NUCLEOTIDE SEQUENCE</scope>
    <source>
        <strain evidence="3">Zod_Metabat.24</strain>
    </source>
</reference>
<organism evidence="3 4">
    <name type="scientific">Candidatus Zymogenus saltonus</name>
    <dbReference type="NCBI Taxonomy" id="2844893"/>
    <lineage>
        <taxon>Bacteria</taxon>
        <taxon>Deltaproteobacteria</taxon>
        <taxon>Candidatus Zymogenia</taxon>
        <taxon>Candidatus Zymogeniales</taxon>
        <taxon>Candidatus Zymogenaceae</taxon>
        <taxon>Candidatus Zymogenus</taxon>
    </lineage>
</organism>
<protein>
    <recommendedName>
        <fullName evidence="5">PH domain-containing protein</fullName>
    </recommendedName>
</protein>
<dbReference type="EMBL" id="JAFGIX010000063">
    <property type="protein sequence ID" value="MBN1574012.1"/>
    <property type="molecule type" value="Genomic_DNA"/>
</dbReference>
<feature type="transmembrane region" description="Helical" evidence="2">
    <location>
        <begin position="66"/>
        <end position="84"/>
    </location>
</feature>
<feature type="region of interest" description="Disordered" evidence="1">
    <location>
        <begin position="1"/>
        <end position="20"/>
    </location>
</feature>
<dbReference type="Proteomes" id="UP000809273">
    <property type="component" value="Unassembled WGS sequence"/>
</dbReference>
<keyword evidence="2" id="KW-0812">Transmembrane</keyword>
<evidence type="ECO:0000256" key="1">
    <source>
        <dbReference type="SAM" id="MobiDB-lite"/>
    </source>
</evidence>
<proteinExistence type="predicted"/>
<dbReference type="AlphaFoldDB" id="A0A9D8KG69"/>
<comment type="caution">
    <text evidence="3">The sequence shown here is derived from an EMBL/GenBank/DDBJ whole genome shotgun (WGS) entry which is preliminary data.</text>
</comment>
<evidence type="ECO:0000256" key="2">
    <source>
        <dbReference type="SAM" id="Phobius"/>
    </source>
</evidence>
<gene>
    <name evidence="3" type="ORF">JW984_12520</name>
</gene>
<evidence type="ECO:0000313" key="3">
    <source>
        <dbReference type="EMBL" id="MBN1574012.1"/>
    </source>
</evidence>
<evidence type="ECO:0000313" key="4">
    <source>
        <dbReference type="Proteomes" id="UP000809273"/>
    </source>
</evidence>
<feature type="transmembrane region" description="Helical" evidence="2">
    <location>
        <begin position="175"/>
        <end position="197"/>
    </location>
</feature>
<name>A0A9D8KG69_9DELT</name>
<keyword evidence="2" id="KW-0472">Membrane</keyword>
<keyword evidence="2" id="KW-1133">Transmembrane helix</keyword>
<sequence>MKDKKGKKKGDEEEKGLKEDKDAKKEDTQLEFNIKGILVYPYFIAILLSFLLIYLCILKSDPSIKIFVLVAVLTPFYYFFLELVSRKIVISKDSILIRKLLRKKTILIKDIVQAGTASFKSKTYVFLDLKRGGPVIISNTYGRFRELLNTLSVLLGERRLAENFKKLPESSYTRYSDVISTWVAILVFISIIILRLLDN</sequence>
<feature type="transmembrane region" description="Helical" evidence="2">
    <location>
        <begin position="39"/>
        <end position="60"/>
    </location>
</feature>
<accession>A0A9D8KG69</accession>
<evidence type="ECO:0008006" key="5">
    <source>
        <dbReference type="Google" id="ProtNLM"/>
    </source>
</evidence>